<evidence type="ECO:0000313" key="5">
    <source>
        <dbReference type="Proteomes" id="UP000294726"/>
    </source>
</evidence>
<dbReference type="GO" id="GO:0034015">
    <property type="term" value="F:L-ribulose-5-phosphate 3-epimerase activity"/>
    <property type="evidence" value="ECO:0007669"/>
    <property type="project" value="TreeGrafter"/>
</dbReference>
<evidence type="ECO:0000256" key="1">
    <source>
        <dbReference type="ARBA" id="ARBA00023235"/>
    </source>
</evidence>
<dbReference type="Gene3D" id="3.20.20.150">
    <property type="entry name" value="Divalent-metal-dependent TIM barrel enzymes"/>
    <property type="match status" value="1"/>
</dbReference>
<dbReference type="RefSeq" id="WP_186413976.1">
    <property type="nucleotide sequence ID" value="NZ_LR031358.1"/>
</dbReference>
<keyword evidence="1 4" id="KW-0413">Isomerase</keyword>
<protein>
    <recommendedName>
        <fullName evidence="2">L-ribulose-5-phosphate 3-epimerase</fullName>
    </recommendedName>
</protein>
<dbReference type="GO" id="GO:0019852">
    <property type="term" value="P:L-ascorbic acid metabolic process"/>
    <property type="evidence" value="ECO:0007669"/>
    <property type="project" value="TreeGrafter"/>
</dbReference>
<dbReference type="GO" id="GO:0016861">
    <property type="term" value="F:intramolecular oxidoreductase activity, interconverting aldoses and ketoses"/>
    <property type="evidence" value="ECO:0007669"/>
    <property type="project" value="InterPro"/>
</dbReference>
<dbReference type="InterPro" id="IPR013022">
    <property type="entry name" value="Xyl_isomerase-like_TIM-brl"/>
</dbReference>
<evidence type="ECO:0000256" key="2">
    <source>
        <dbReference type="NCBIfam" id="TIGR00542"/>
    </source>
</evidence>
<dbReference type="AlphaFoldDB" id="A0AAQ2ZFC2"/>
<evidence type="ECO:0000259" key="3">
    <source>
        <dbReference type="Pfam" id="PF01261"/>
    </source>
</evidence>
<dbReference type="NCBIfam" id="NF009689">
    <property type="entry name" value="PRK13210.1"/>
    <property type="match status" value="1"/>
</dbReference>
<dbReference type="PANTHER" id="PTHR43489">
    <property type="entry name" value="ISOMERASE"/>
    <property type="match status" value="1"/>
</dbReference>
<dbReference type="Proteomes" id="UP000294726">
    <property type="component" value="Chromosome"/>
</dbReference>
<accession>A0AAQ2ZFC2</accession>
<gene>
    <name evidence="4" type="primary">sgbU</name>
    <name evidence="4" type="ORF">OENI_1208</name>
</gene>
<sequence length="291" mass="33484">MNSLGIYEKALPKKTDWIEKLDLADQLGFNFVEMSIDESDQRQSRLDWNLQERLKVREAIENSPVDIPTLMLSGNRRFPLGSADQKTRQHGVWMIKRAVDLAVDLGIRLIQLAGYDVYYEQKTLTSRELFLRNLKEVVDYAAFKKIILAIETMDDPFIDSIQKIRHIKTMIRSPYLEAYPDLGNINAWPENNLPEDLEKGIDIVSAVHLKDTLNVTNDFPGKFKNVSFGQGDVDFYGALLTLKRLGYSGSYTIEMWSEDSDNPLDEVKKAKDFFNDLFEKVGIKQEELKHA</sequence>
<organism evidence="4 5">
    <name type="scientific">Oenococcus oeni</name>
    <name type="common">Leuconostoc oenos</name>
    <dbReference type="NCBI Taxonomy" id="1247"/>
    <lineage>
        <taxon>Bacteria</taxon>
        <taxon>Bacillati</taxon>
        <taxon>Bacillota</taxon>
        <taxon>Bacilli</taxon>
        <taxon>Lactobacillales</taxon>
        <taxon>Lactobacillaceae</taxon>
        <taxon>Oenococcus</taxon>
    </lineage>
</organism>
<evidence type="ECO:0000313" key="4">
    <source>
        <dbReference type="EMBL" id="VDB98443.1"/>
    </source>
</evidence>
<dbReference type="InterPro" id="IPR050417">
    <property type="entry name" value="Sugar_Epim/Isomerase"/>
</dbReference>
<proteinExistence type="predicted"/>
<dbReference type="NCBIfam" id="TIGR00542">
    <property type="entry name" value="hxl6Piso_put"/>
    <property type="match status" value="1"/>
</dbReference>
<dbReference type="InterPro" id="IPR004560">
    <property type="entry name" value="L-Ru-5P_3-Epase"/>
</dbReference>
<dbReference type="EMBL" id="LR031358">
    <property type="protein sequence ID" value="VDB98443.1"/>
    <property type="molecule type" value="Genomic_DNA"/>
</dbReference>
<dbReference type="SUPFAM" id="SSF51658">
    <property type="entry name" value="Xylose isomerase-like"/>
    <property type="match status" value="1"/>
</dbReference>
<feature type="domain" description="Xylose isomerase-like TIM barrel" evidence="3">
    <location>
        <begin position="21"/>
        <end position="276"/>
    </location>
</feature>
<reference evidence="4 5" key="1">
    <citation type="submission" date="2018-08" db="EMBL/GenBank/DDBJ databases">
        <authorList>
            <person name="Lorentzen P. G. S. M."/>
        </authorList>
    </citation>
    <scope>NUCLEOTIDE SEQUENCE [LARGE SCALE GENOMIC DNA]</scope>
    <source>
        <strain evidence="4 5">CRBO_1381</strain>
    </source>
</reference>
<dbReference type="NCBIfam" id="NF009688">
    <property type="entry name" value="PRK13209.1"/>
    <property type="match status" value="1"/>
</dbReference>
<dbReference type="PANTHER" id="PTHR43489:SF1">
    <property type="entry name" value="L-RIBULOSE-5-PHOSPHATE 3-EPIMERASE SGBU-RELATED"/>
    <property type="match status" value="1"/>
</dbReference>
<dbReference type="InterPro" id="IPR036237">
    <property type="entry name" value="Xyl_isomerase-like_sf"/>
</dbReference>
<dbReference type="Pfam" id="PF01261">
    <property type="entry name" value="AP_endonuc_2"/>
    <property type="match status" value="1"/>
</dbReference>
<name>A0AAQ2ZFC2_OENOE</name>